<feature type="domain" description="RING-type" evidence="16">
    <location>
        <begin position="72"/>
        <end position="286"/>
    </location>
</feature>
<keyword evidence="8" id="KW-0479">Metal-binding</keyword>
<comment type="catalytic activity">
    <reaction evidence="1">
        <text>[E2 ubiquitin-conjugating enzyme]-S-ubiquitinyl-L-cysteine + [acceptor protein]-L-lysine = [E2 ubiquitin-conjugating enzyme]-L-cysteine + [acceptor protein]-N(6)-ubiquitinyl-L-lysine.</text>
        <dbReference type="EC" id="2.3.2.31"/>
    </reaction>
</comment>
<dbReference type="FunFam" id="3.30.40.10:FF:000230">
    <property type="entry name" value="RBR-type E3 ubiquitin transferase"/>
    <property type="match status" value="1"/>
</dbReference>
<dbReference type="OrthoDB" id="10009520at2759"/>
<feature type="compositionally biased region" description="Basic and acidic residues" evidence="14">
    <location>
        <begin position="15"/>
        <end position="25"/>
    </location>
</feature>
<comment type="pathway">
    <text evidence="4">Protein modification; protein ubiquitination.</text>
</comment>
<protein>
    <recommendedName>
        <fullName evidence="6">RBR-type E3 ubiquitin transferase</fullName>
        <ecNumber evidence="6">2.3.2.31</ecNumber>
    </recommendedName>
</protein>
<comment type="cofactor">
    <cofactor evidence="2">
        <name>Zn(2+)</name>
        <dbReference type="ChEBI" id="CHEBI:29105"/>
    </cofactor>
</comment>
<evidence type="ECO:0000256" key="14">
    <source>
        <dbReference type="SAM" id="MobiDB-lite"/>
    </source>
</evidence>
<keyword evidence="11" id="KW-0833">Ubl conjugation pathway</keyword>
<sequence length="286" mass="32598">MPSYNVKTHLNQTQDKVRKEEHDDMGSCLSSSSSILPRTGYSHRPRNFPPYKVSYIVRPTRTKQQQEPAKPSTKLCMICMDERSSSDIFRGTTSCTHSYCTECTIRYVATKVEENAARVKCPDINCTQLIEPYACRDLIPKDLFVRWDKAICESLIMSSEKVYCPFENCSAVMVVDDDDDGVKVTQTECPSCHRLFCAQCEVPWHAGRVCKDMKKKKKNSDKEDALLIDLAKQKKWRRCPKCKFYVEKSSGCLHIICRCGFHFCYLCGSSSSGIFHSCGVARTSRP</sequence>
<keyword evidence="7" id="KW-0808">Transferase</keyword>
<dbReference type="PROSITE" id="PS51873">
    <property type="entry name" value="TRIAD"/>
    <property type="match status" value="1"/>
</dbReference>
<organism evidence="17 18">
    <name type="scientific">Raphanus sativus</name>
    <name type="common">Radish</name>
    <name type="synonym">Raphanus raphanistrum var. sativus</name>
    <dbReference type="NCBI Taxonomy" id="3726"/>
    <lineage>
        <taxon>Eukaryota</taxon>
        <taxon>Viridiplantae</taxon>
        <taxon>Streptophyta</taxon>
        <taxon>Embryophyta</taxon>
        <taxon>Tracheophyta</taxon>
        <taxon>Spermatophyta</taxon>
        <taxon>Magnoliopsida</taxon>
        <taxon>eudicotyledons</taxon>
        <taxon>Gunneridae</taxon>
        <taxon>Pentapetalae</taxon>
        <taxon>rosids</taxon>
        <taxon>malvids</taxon>
        <taxon>Brassicales</taxon>
        <taxon>Brassicaceae</taxon>
        <taxon>Brassiceae</taxon>
        <taxon>Raphanus</taxon>
    </lineage>
</organism>
<dbReference type="Gene3D" id="3.30.40.10">
    <property type="entry name" value="Zinc/RING finger domain, C3HC4 (zinc finger)"/>
    <property type="match status" value="1"/>
</dbReference>
<evidence type="ECO:0000256" key="3">
    <source>
        <dbReference type="ARBA" id="ARBA00003976"/>
    </source>
</evidence>
<dbReference type="PROSITE" id="PS50089">
    <property type="entry name" value="ZF_RING_2"/>
    <property type="match status" value="1"/>
</dbReference>
<reference evidence="17" key="1">
    <citation type="journal article" date="2019" name="Database">
        <title>The radish genome database (RadishGD): an integrated information resource for radish genomics.</title>
        <authorList>
            <person name="Yu H.J."/>
            <person name="Baek S."/>
            <person name="Lee Y.J."/>
            <person name="Cho A."/>
            <person name="Mun J.H."/>
        </authorList>
    </citation>
    <scope>NUCLEOTIDE SEQUENCE [LARGE SCALE GENOMIC DNA]</scope>
    <source>
        <strain evidence="17">cv. WK10039</strain>
    </source>
</reference>
<keyword evidence="9" id="KW-0677">Repeat</keyword>
<dbReference type="CDD" id="cd22584">
    <property type="entry name" value="Rcat_RBR_unk"/>
    <property type="match status" value="1"/>
</dbReference>
<dbReference type="RefSeq" id="XP_018468836.2">
    <property type="nucleotide sequence ID" value="XM_018613334.2"/>
</dbReference>
<proteinExistence type="inferred from homology"/>
<reference evidence="18" key="2">
    <citation type="submission" date="2025-08" db="UniProtKB">
        <authorList>
            <consortium name="RefSeq"/>
        </authorList>
    </citation>
    <scope>IDENTIFICATION</scope>
    <source>
        <tissue evidence="18">Leaf</tissue>
    </source>
</reference>
<evidence type="ECO:0000256" key="12">
    <source>
        <dbReference type="ARBA" id="ARBA00022833"/>
    </source>
</evidence>
<evidence type="ECO:0000256" key="6">
    <source>
        <dbReference type="ARBA" id="ARBA00012251"/>
    </source>
</evidence>
<dbReference type="InterPro" id="IPR013083">
    <property type="entry name" value="Znf_RING/FYVE/PHD"/>
</dbReference>
<dbReference type="PANTHER" id="PTHR11685">
    <property type="entry name" value="RBR FAMILY RING FINGER AND IBR DOMAIN-CONTAINING"/>
    <property type="match status" value="1"/>
</dbReference>
<dbReference type="InterPro" id="IPR002867">
    <property type="entry name" value="IBR_dom"/>
</dbReference>
<dbReference type="Gene3D" id="2.20.25.20">
    <property type="match status" value="1"/>
</dbReference>
<dbReference type="InterPro" id="IPR044066">
    <property type="entry name" value="TRIAD_supradom"/>
</dbReference>
<comment type="similarity">
    <text evidence="5">Belongs to the RBR family. Ariadne subfamily.</text>
</comment>
<dbReference type="GO" id="GO:0016567">
    <property type="term" value="P:protein ubiquitination"/>
    <property type="evidence" value="ECO:0007669"/>
    <property type="project" value="UniProtKB-UniPathway"/>
</dbReference>
<evidence type="ECO:0000256" key="13">
    <source>
        <dbReference type="PROSITE-ProRule" id="PRU00175"/>
    </source>
</evidence>
<evidence type="ECO:0000259" key="15">
    <source>
        <dbReference type="PROSITE" id="PS50089"/>
    </source>
</evidence>
<dbReference type="SUPFAM" id="SSF57850">
    <property type="entry name" value="RING/U-box"/>
    <property type="match status" value="3"/>
</dbReference>
<dbReference type="EC" id="2.3.2.31" evidence="6"/>
<dbReference type="SMART" id="SM00647">
    <property type="entry name" value="IBR"/>
    <property type="match status" value="2"/>
</dbReference>
<dbReference type="InterPro" id="IPR001841">
    <property type="entry name" value="Znf_RING"/>
</dbReference>
<feature type="compositionally biased region" description="Polar residues" evidence="14">
    <location>
        <begin position="1"/>
        <end position="14"/>
    </location>
</feature>
<evidence type="ECO:0000256" key="11">
    <source>
        <dbReference type="ARBA" id="ARBA00022786"/>
    </source>
</evidence>
<evidence type="ECO:0000256" key="5">
    <source>
        <dbReference type="ARBA" id="ARBA00005884"/>
    </source>
</evidence>
<keyword evidence="17" id="KW-1185">Reference proteome</keyword>
<evidence type="ECO:0000256" key="1">
    <source>
        <dbReference type="ARBA" id="ARBA00001798"/>
    </source>
</evidence>
<dbReference type="Pfam" id="PF01485">
    <property type="entry name" value="IBR"/>
    <property type="match status" value="2"/>
</dbReference>
<dbReference type="GeneID" id="108840508"/>
<evidence type="ECO:0000256" key="7">
    <source>
        <dbReference type="ARBA" id="ARBA00022679"/>
    </source>
</evidence>
<gene>
    <name evidence="18" type="primary">LOC108840508</name>
</gene>
<dbReference type="AlphaFoldDB" id="A0A6J0MBA7"/>
<accession>A0A6J0MBA7</accession>
<evidence type="ECO:0000313" key="17">
    <source>
        <dbReference type="Proteomes" id="UP000504610"/>
    </source>
</evidence>
<evidence type="ECO:0000259" key="16">
    <source>
        <dbReference type="PROSITE" id="PS51873"/>
    </source>
</evidence>
<dbReference type="InterPro" id="IPR031127">
    <property type="entry name" value="E3_UB_ligase_RBR"/>
</dbReference>
<keyword evidence="10 13" id="KW-0863">Zinc-finger</keyword>
<keyword evidence="12" id="KW-0862">Zinc</keyword>
<comment type="function">
    <text evidence="3">Might act as an E3 ubiquitin-protein ligase, or as part of E3 complex, which accepts ubiquitin from specific E2 ubiquitin-conjugating enzymes and then transfers it to substrates.</text>
</comment>
<evidence type="ECO:0000256" key="10">
    <source>
        <dbReference type="ARBA" id="ARBA00022771"/>
    </source>
</evidence>
<evidence type="ECO:0000313" key="18">
    <source>
        <dbReference type="RefSeq" id="XP_018468836.2"/>
    </source>
</evidence>
<dbReference type="Proteomes" id="UP000504610">
    <property type="component" value="Chromosome 2"/>
</dbReference>
<evidence type="ECO:0000256" key="8">
    <source>
        <dbReference type="ARBA" id="ARBA00022723"/>
    </source>
</evidence>
<dbReference type="GO" id="GO:0008270">
    <property type="term" value="F:zinc ion binding"/>
    <property type="evidence" value="ECO:0007669"/>
    <property type="project" value="UniProtKB-KW"/>
</dbReference>
<dbReference type="Gene3D" id="1.20.120.1750">
    <property type="match status" value="1"/>
</dbReference>
<evidence type="ECO:0000256" key="2">
    <source>
        <dbReference type="ARBA" id="ARBA00001947"/>
    </source>
</evidence>
<dbReference type="KEGG" id="rsz:108840508"/>
<dbReference type="UniPathway" id="UPA00143"/>
<feature type="domain" description="RING-type" evidence="15">
    <location>
        <begin position="76"/>
        <end position="122"/>
    </location>
</feature>
<evidence type="ECO:0000256" key="9">
    <source>
        <dbReference type="ARBA" id="ARBA00022737"/>
    </source>
</evidence>
<name>A0A6J0MBA7_RAPSA</name>
<evidence type="ECO:0000256" key="4">
    <source>
        <dbReference type="ARBA" id="ARBA00004906"/>
    </source>
</evidence>
<feature type="region of interest" description="Disordered" evidence="14">
    <location>
        <begin position="1"/>
        <end position="30"/>
    </location>
</feature>
<dbReference type="GO" id="GO:0061630">
    <property type="term" value="F:ubiquitin protein ligase activity"/>
    <property type="evidence" value="ECO:0007669"/>
    <property type="project" value="UniProtKB-EC"/>
</dbReference>